<reference evidence="1" key="1">
    <citation type="submission" date="2021-01" db="EMBL/GenBank/DDBJ databases">
        <title>Whole genome shotgun sequence of Actinocatenispora rupis NBRC 107355.</title>
        <authorList>
            <person name="Komaki H."/>
            <person name="Tamura T."/>
        </authorList>
    </citation>
    <scope>NUCLEOTIDE SEQUENCE</scope>
    <source>
        <strain evidence="1">NBRC 107355</strain>
    </source>
</reference>
<evidence type="ECO:0008006" key="3">
    <source>
        <dbReference type="Google" id="ProtNLM"/>
    </source>
</evidence>
<dbReference type="RefSeq" id="WP_239076741.1">
    <property type="nucleotide sequence ID" value="NZ_BAAAZM010000013.1"/>
</dbReference>
<name>A0A8J3ND55_9ACTN</name>
<protein>
    <recommendedName>
        <fullName evidence="3">Shikimate kinase</fullName>
    </recommendedName>
</protein>
<dbReference type="InterPro" id="IPR027417">
    <property type="entry name" value="P-loop_NTPase"/>
</dbReference>
<gene>
    <name evidence="1" type="ORF">Aru02nite_34640</name>
</gene>
<evidence type="ECO:0000313" key="1">
    <source>
        <dbReference type="EMBL" id="GID12575.1"/>
    </source>
</evidence>
<dbReference type="SUPFAM" id="SSF52540">
    <property type="entry name" value="P-loop containing nucleoside triphosphate hydrolases"/>
    <property type="match status" value="1"/>
</dbReference>
<proteinExistence type="predicted"/>
<dbReference type="Pfam" id="PF13238">
    <property type="entry name" value="AAA_18"/>
    <property type="match status" value="1"/>
</dbReference>
<dbReference type="Proteomes" id="UP000612808">
    <property type="component" value="Unassembled WGS sequence"/>
</dbReference>
<keyword evidence="2" id="KW-1185">Reference proteome</keyword>
<dbReference type="EMBL" id="BOMB01000019">
    <property type="protein sequence ID" value="GID12575.1"/>
    <property type="molecule type" value="Genomic_DNA"/>
</dbReference>
<dbReference type="Gene3D" id="3.40.50.300">
    <property type="entry name" value="P-loop containing nucleotide triphosphate hydrolases"/>
    <property type="match status" value="1"/>
</dbReference>
<sequence>MAAVLVTGMSGAGKSTVLAELARRGHPVADTDLGGYVQSVPVPGRAEPERLWRADRIDALLDRYAADTLFVAGCVANQGRWYPRFAAVVLLTAPIDVLLARVAARPTNPFGRTAAERARIVADTAAVEPLLRAGATLEIDTRRPVPDVVRVVTAAAR</sequence>
<dbReference type="AlphaFoldDB" id="A0A8J3ND55"/>
<organism evidence="1 2">
    <name type="scientific">Actinocatenispora rupis</name>
    <dbReference type="NCBI Taxonomy" id="519421"/>
    <lineage>
        <taxon>Bacteria</taxon>
        <taxon>Bacillati</taxon>
        <taxon>Actinomycetota</taxon>
        <taxon>Actinomycetes</taxon>
        <taxon>Micromonosporales</taxon>
        <taxon>Micromonosporaceae</taxon>
        <taxon>Actinocatenispora</taxon>
    </lineage>
</organism>
<comment type="caution">
    <text evidence="1">The sequence shown here is derived from an EMBL/GenBank/DDBJ whole genome shotgun (WGS) entry which is preliminary data.</text>
</comment>
<evidence type="ECO:0000313" key="2">
    <source>
        <dbReference type="Proteomes" id="UP000612808"/>
    </source>
</evidence>
<accession>A0A8J3ND55</accession>